<evidence type="ECO:0000313" key="3">
    <source>
        <dbReference type="Proteomes" id="UP001235744"/>
    </source>
</evidence>
<feature type="domain" description="CHAT" evidence="1">
    <location>
        <begin position="1026"/>
        <end position="1320"/>
    </location>
</feature>
<proteinExistence type="predicted"/>
<evidence type="ECO:0000259" key="1">
    <source>
        <dbReference type="Pfam" id="PF12770"/>
    </source>
</evidence>
<dbReference type="Pfam" id="PF12770">
    <property type="entry name" value="CHAT"/>
    <property type="match status" value="1"/>
</dbReference>
<dbReference type="EMBL" id="CP120988">
    <property type="protein sequence ID" value="WLQ53970.1"/>
    <property type="molecule type" value="Genomic_DNA"/>
</dbReference>
<protein>
    <submittedName>
        <fullName evidence="2">CHAT domain-containing protein</fullName>
    </submittedName>
</protein>
<dbReference type="RefSeq" id="WP_306072470.1">
    <property type="nucleotide sequence ID" value="NZ_CP120988.1"/>
</dbReference>
<evidence type="ECO:0000313" key="2">
    <source>
        <dbReference type="EMBL" id="WLQ53970.1"/>
    </source>
</evidence>
<gene>
    <name evidence="2" type="ORF">P8A19_00150</name>
</gene>
<sequence length="1321" mass="143502">MSDTDYLPELAASLADQASQLVSLKRYEEALTSSTDACRFYLRLADGSSRGVSRAAARAYTTHTLIEARLNGLDDARGSARRAVRAWQLVEKETHTDARVGRTEQSRLLLTIAALQVLSAAPHAALTTLAKASRPLRPNPNGTRLPRVSYRRMRVRLALVRALALAESGRLGEAQACVMQAKEELAATEDSGRWSLADRATRTAVQEIAGHGLQQHIGAAVVLAAVEAVLSDIIRGYEPDVMPEESARLHRTLSHGEPGPGMVSLLSAQVAEATRLSAHSRSEELAEAIGQVRETATTLAERGEVQHRRQAARILLRLGQRLWDHLDNLSNRSAVDQVVEVFTLAWRNAGTSAEETVLRHTAAVRLATVLLARFEKQTNLEDLERALGLLSKVADGTQDPELRVVTALLSSQGLNRRYELLQTPEDLDRAVAFGMRALEEAEDSRLLSDVGLTYFRRYGHSGSQHDLDAAISLVRRSLGATERQQDRADHLTTLGYVLTARYNRTGERNDLDEAIAVLHAAMTDRQSMPPVEYDTHAETRTQHGLANALLRRVQESPDTAKSLADIDEAIALWKHVTRALPRGAAPLREAHTGLGRALALRHECTGGTPELRDAVDHWRTSISLLPPSDPQLPSGLAELADLIRQLHAQSGEAQLLGEAVTTAEAAVSARSADENQHAAALALLARVLGTRNFIDPHPDDMRRALSLARGAAALLPTSHPAHDQYADLHQQLLLMSARQGANSAQYADNDHPGEGDGVNQLELSETLESLHLLATAAETFPMERLSAAQRLAGLARDSGDLQQAMNGYTTALDLLHLALATRSSEPVSRVDSQHREQELDWDDDLSTLEELVADAVACALELDDGESAVCLMEQGRAALFSHFPGPDHLLDEIRADAPALAAKFRTLCGLLADSTGLSSDRRRELAVEWERLSLRIRALPRAQKMLRAPRLRELFEQAVAGPLVMINVSNRRCDALIITPHSVLTVPLPGLRADLRKQVKRFQAVLGRGYAPLSDRLTAEETLRSVLAWLWETVTQPVLNSLGPSGEERADGGQGRLWWIPGGLLGLLPLHATVAPGHGRSDNSAMPDHLDLDRICHSYAVTVRSLAAARKQSSPLVAPVSALVVSPAGRPSTPPLSAAAREAESVAMFLGHGTRQLSGQEATTEAVSALLPRASLLHLSCHGVMQPGPRRAGSLVLADGELSATALRNAQPRNPVLVMVSACETDRTLRNGPPGIHASWEALSLPAVLQLGGYRHAIGTLWEVDDRSHADFSEFFYKALNATGHIDPDRSAQALHTAQNRLRQRYPHIPSLWAAHIHVGP</sequence>
<name>A0ABY9IFS8_9ACTN</name>
<dbReference type="Proteomes" id="UP001235744">
    <property type="component" value="Chromosome"/>
</dbReference>
<dbReference type="InterPro" id="IPR011990">
    <property type="entry name" value="TPR-like_helical_dom_sf"/>
</dbReference>
<organism evidence="2 3">
    <name type="scientific">Streptomyces poriferorum</name>
    <dbReference type="NCBI Taxonomy" id="2798799"/>
    <lineage>
        <taxon>Bacteria</taxon>
        <taxon>Bacillati</taxon>
        <taxon>Actinomycetota</taxon>
        <taxon>Actinomycetes</taxon>
        <taxon>Kitasatosporales</taxon>
        <taxon>Streptomycetaceae</taxon>
        <taxon>Streptomyces</taxon>
    </lineage>
</organism>
<keyword evidence="3" id="KW-1185">Reference proteome</keyword>
<dbReference type="Gene3D" id="1.25.40.10">
    <property type="entry name" value="Tetratricopeptide repeat domain"/>
    <property type="match status" value="1"/>
</dbReference>
<reference evidence="2 3" key="1">
    <citation type="submission" date="2023-03" db="EMBL/GenBank/DDBJ databases">
        <title>Isolation and description of six Streptomyces strains from soil environments, able to metabolize different microbial glucans.</title>
        <authorList>
            <person name="Widen T."/>
            <person name="Larsbrink J."/>
        </authorList>
    </citation>
    <scope>NUCLEOTIDE SEQUENCE [LARGE SCALE GENOMIC DNA]</scope>
    <source>
        <strain evidence="2 3">Alt2</strain>
    </source>
</reference>
<dbReference type="InterPro" id="IPR024983">
    <property type="entry name" value="CHAT_dom"/>
</dbReference>
<accession>A0ABY9IFS8</accession>